<dbReference type="InterPro" id="IPR059162">
    <property type="entry name" value="RIIAD1"/>
</dbReference>
<evidence type="ECO:0000313" key="2">
    <source>
        <dbReference type="EMBL" id="OWF49354.1"/>
    </source>
</evidence>
<dbReference type="OrthoDB" id="10249338at2759"/>
<dbReference type="Proteomes" id="UP000242188">
    <property type="component" value="Unassembled WGS sequence"/>
</dbReference>
<gene>
    <name evidence="2" type="ORF">KP79_PYT14704</name>
</gene>
<keyword evidence="3" id="KW-1185">Reference proteome</keyword>
<organism evidence="2 3">
    <name type="scientific">Mizuhopecten yessoensis</name>
    <name type="common">Japanese scallop</name>
    <name type="synonym">Patinopecten yessoensis</name>
    <dbReference type="NCBI Taxonomy" id="6573"/>
    <lineage>
        <taxon>Eukaryota</taxon>
        <taxon>Metazoa</taxon>
        <taxon>Spiralia</taxon>
        <taxon>Lophotrochozoa</taxon>
        <taxon>Mollusca</taxon>
        <taxon>Bivalvia</taxon>
        <taxon>Autobranchia</taxon>
        <taxon>Pteriomorphia</taxon>
        <taxon>Pectinida</taxon>
        <taxon>Pectinoidea</taxon>
        <taxon>Pectinidae</taxon>
        <taxon>Mizuhopecten</taxon>
    </lineage>
</organism>
<dbReference type="PANTHER" id="PTHR15505">
    <property type="entry name" value="RIIA DOMAIN-CONTAINING PROTEIN 1"/>
    <property type="match status" value="1"/>
</dbReference>
<protein>
    <submittedName>
        <fullName evidence="2">RIIa domain-containing protein 1</fullName>
    </submittedName>
</protein>
<dbReference type="EMBL" id="NEDP02003157">
    <property type="protein sequence ID" value="OWF49354.1"/>
    <property type="molecule type" value="Genomic_DNA"/>
</dbReference>
<name>A0A210QKS5_MIZYE</name>
<dbReference type="PANTHER" id="PTHR15505:SF4">
    <property type="entry name" value="RIIA DOMAIN-CONTAINING PROTEIN 1"/>
    <property type="match status" value="1"/>
</dbReference>
<proteinExistence type="predicted"/>
<comment type="caution">
    <text evidence="2">The sequence shown here is derived from an EMBL/GenBank/DDBJ whole genome shotgun (WGS) entry which is preliminary data.</text>
</comment>
<accession>A0A210QKS5</accession>
<dbReference type="Gene3D" id="1.20.890.10">
    <property type="entry name" value="cAMP-dependent protein kinase regulatory subunit, dimerization-anchoring domain"/>
    <property type="match status" value="1"/>
</dbReference>
<sequence length="112" mass="13249">MADKPQHRPPHGMEPYDLSGQDDLGALSQEQQERLNKFKTKTRLENERYLRDHPEVECLIAGFLSDVLRNRPENIKDFAADFFTDEKLPDTLESQLEERQHKFKQNRVLQKL</sequence>
<dbReference type="CDD" id="cd22971">
    <property type="entry name" value="DD_RIIAD1"/>
    <property type="match status" value="1"/>
</dbReference>
<dbReference type="AlphaFoldDB" id="A0A210QKS5"/>
<feature type="region of interest" description="Disordered" evidence="1">
    <location>
        <begin position="1"/>
        <end position="25"/>
    </location>
</feature>
<evidence type="ECO:0000256" key="1">
    <source>
        <dbReference type="SAM" id="MobiDB-lite"/>
    </source>
</evidence>
<evidence type="ECO:0000313" key="3">
    <source>
        <dbReference type="Proteomes" id="UP000242188"/>
    </source>
</evidence>
<dbReference type="SUPFAM" id="SSF47391">
    <property type="entry name" value="Dimerization-anchoring domain of cAMP-dependent PK regulatory subunit"/>
    <property type="match status" value="1"/>
</dbReference>
<reference evidence="2 3" key="1">
    <citation type="journal article" date="2017" name="Nat. Ecol. Evol.">
        <title>Scallop genome provides insights into evolution of bilaterian karyotype and development.</title>
        <authorList>
            <person name="Wang S."/>
            <person name="Zhang J."/>
            <person name="Jiao W."/>
            <person name="Li J."/>
            <person name="Xun X."/>
            <person name="Sun Y."/>
            <person name="Guo X."/>
            <person name="Huan P."/>
            <person name="Dong B."/>
            <person name="Zhang L."/>
            <person name="Hu X."/>
            <person name="Sun X."/>
            <person name="Wang J."/>
            <person name="Zhao C."/>
            <person name="Wang Y."/>
            <person name="Wang D."/>
            <person name="Huang X."/>
            <person name="Wang R."/>
            <person name="Lv J."/>
            <person name="Li Y."/>
            <person name="Zhang Z."/>
            <person name="Liu B."/>
            <person name="Lu W."/>
            <person name="Hui Y."/>
            <person name="Liang J."/>
            <person name="Zhou Z."/>
            <person name="Hou R."/>
            <person name="Li X."/>
            <person name="Liu Y."/>
            <person name="Li H."/>
            <person name="Ning X."/>
            <person name="Lin Y."/>
            <person name="Zhao L."/>
            <person name="Xing Q."/>
            <person name="Dou J."/>
            <person name="Li Y."/>
            <person name="Mao J."/>
            <person name="Guo H."/>
            <person name="Dou H."/>
            <person name="Li T."/>
            <person name="Mu C."/>
            <person name="Jiang W."/>
            <person name="Fu Q."/>
            <person name="Fu X."/>
            <person name="Miao Y."/>
            <person name="Liu J."/>
            <person name="Yu Q."/>
            <person name="Li R."/>
            <person name="Liao H."/>
            <person name="Li X."/>
            <person name="Kong Y."/>
            <person name="Jiang Z."/>
            <person name="Chourrout D."/>
            <person name="Li R."/>
            <person name="Bao Z."/>
        </authorList>
    </citation>
    <scope>NUCLEOTIDE SEQUENCE [LARGE SCALE GENOMIC DNA]</scope>
    <source>
        <strain evidence="2 3">PY_sf001</strain>
    </source>
</reference>